<dbReference type="AlphaFoldDB" id="A0A6L2MYU5"/>
<gene>
    <name evidence="3" type="ORF">Tci_051119</name>
</gene>
<comment type="caution">
    <text evidence="3">The sequence shown here is derived from an EMBL/GenBank/DDBJ whole genome shotgun (WGS) entry which is preliminary data.</text>
</comment>
<feature type="region of interest" description="Disordered" evidence="1">
    <location>
        <begin position="313"/>
        <end position="332"/>
    </location>
</feature>
<organism evidence="3">
    <name type="scientific">Tanacetum cinerariifolium</name>
    <name type="common">Dalmatian daisy</name>
    <name type="synonym">Chrysanthemum cinerariifolium</name>
    <dbReference type="NCBI Taxonomy" id="118510"/>
    <lineage>
        <taxon>Eukaryota</taxon>
        <taxon>Viridiplantae</taxon>
        <taxon>Streptophyta</taxon>
        <taxon>Embryophyta</taxon>
        <taxon>Tracheophyta</taxon>
        <taxon>Spermatophyta</taxon>
        <taxon>Magnoliopsida</taxon>
        <taxon>eudicotyledons</taxon>
        <taxon>Gunneridae</taxon>
        <taxon>Pentapetalae</taxon>
        <taxon>asterids</taxon>
        <taxon>campanulids</taxon>
        <taxon>Asterales</taxon>
        <taxon>Asteraceae</taxon>
        <taxon>Asteroideae</taxon>
        <taxon>Anthemideae</taxon>
        <taxon>Anthemidinae</taxon>
        <taxon>Tanacetum</taxon>
    </lineage>
</organism>
<protein>
    <submittedName>
        <fullName evidence="3">Zinc finger, CCHC-type</fullName>
    </submittedName>
</protein>
<reference evidence="3" key="1">
    <citation type="journal article" date="2019" name="Sci. Rep.">
        <title>Draft genome of Tanacetum cinerariifolium, the natural source of mosquito coil.</title>
        <authorList>
            <person name="Yamashiro T."/>
            <person name="Shiraishi A."/>
            <person name="Satake H."/>
            <person name="Nakayama K."/>
        </authorList>
    </citation>
    <scope>NUCLEOTIDE SEQUENCE</scope>
</reference>
<dbReference type="EMBL" id="BKCJ010007811">
    <property type="protein sequence ID" value="GEU79141.1"/>
    <property type="molecule type" value="Genomic_DNA"/>
</dbReference>
<feature type="compositionally biased region" description="Polar residues" evidence="1">
    <location>
        <begin position="437"/>
        <end position="447"/>
    </location>
</feature>
<dbReference type="Pfam" id="PF07727">
    <property type="entry name" value="RVT_2"/>
    <property type="match status" value="1"/>
</dbReference>
<sequence length="525" mass="60130">MASNFAKLDKFEGVDFKRWQKKMHFLLSSMSVVYVLTTSIHEDGEDATVEQIRKRAKMMTLHGGSTQEQWCMCEKIDDEALDIFKVFKTEAELQQRSLIKIFKTDRGDVIFDENGFSLVPKPSLMFLNETKDIYGLVVPKEVTEEYHKTADCYGIYSQSDYSSDGCEDFLNGEIEEEVYMNQPQGFIMPRNENKVCKLIKSLYGLKQNEVNKIRAKRLARTANLLALVAQQQLVYHHQNHPNHYTQNSSTRSQQTATRNIGKSMVNSPLPTYDQEPTMVAEDDEMSKEKEIDKLKALISLSFNKIYKPTNNNLKTSSNTSRENEDNTLRINKGTGYDNQRIVNVVGANESVADWRDDTDDEPDDQELKAHYLYMTQIQKVTQDTADNSGPIFNVEPLQKVQNNDDNYTLFANDIEHPEQPESINVTYLNEHGDTNITTDSMDMSNNKGEAGQDENEDLARERDLLASLIDKLKCEIGDNKNRNKLLESSNKTLVVKLKVEIKDFKTKNKSVESSNNHFKEANNEL</sequence>
<dbReference type="InterPro" id="IPR013103">
    <property type="entry name" value="RVT_2"/>
</dbReference>
<accession>A0A6L2MYU5</accession>
<feature type="domain" description="Reverse transcriptase Ty1/copia-type" evidence="2">
    <location>
        <begin position="168"/>
        <end position="209"/>
    </location>
</feature>
<evidence type="ECO:0000259" key="2">
    <source>
        <dbReference type="Pfam" id="PF07727"/>
    </source>
</evidence>
<evidence type="ECO:0000256" key="1">
    <source>
        <dbReference type="SAM" id="MobiDB-lite"/>
    </source>
</evidence>
<name>A0A6L2MYU5_TANCI</name>
<evidence type="ECO:0000313" key="3">
    <source>
        <dbReference type="EMBL" id="GEU79141.1"/>
    </source>
</evidence>
<feature type="region of interest" description="Disordered" evidence="1">
    <location>
        <begin position="437"/>
        <end position="456"/>
    </location>
</feature>
<proteinExistence type="predicted"/>